<evidence type="ECO:0000256" key="1">
    <source>
        <dbReference type="SAM" id="SignalP"/>
    </source>
</evidence>
<reference evidence="2" key="1">
    <citation type="submission" date="2016-12" db="EMBL/GenBank/DDBJ databases">
        <title>Capsicum annuum APX.</title>
        <authorList>
            <person name="Chandrasekhar B."/>
            <person name="Umesha S."/>
        </authorList>
    </citation>
    <scope>NUCLEOTIDE SEQUENCE</scope>
</reference>
<protein>
    <submittedName>
        <fullName evidence="2">Putative ascorbate peroxidase</fullName>
    </submittedName>
</protein>
<sequence>MSSTGWDMMIRKLLHFLGLTLWGDQDLNVVVGESRKQNIRKMDQELQEGNHGPCSGMYLTIPT</sequence>
<keyword evidence="2" id="KW-0560">Oxidoreductase</keyword>
<dbReference type="EMBL" id="LC203078">
    <property type="protein sequence ID" value="BAW33320.1"/>
    <property type="molecule type" value="mRNA"/>
</dbReference>
<evidence type="ECO:0000313" key="2">
    <source>
        <dbReference type="EMBL" id="BAW33320.1"/>
    </source>
</evidence>
<feature type="chain" id="PRO_5012137352" evidence="1">
    <location>
        <begin position="23"/>
        <end position="63"/>
    </location>
</feature>
<keyword evidence="2" id="KW-0575">Peroxidase</keyword>
<keyword evidence="1" id="KW-0732">Signal</keyword>
<feature type="signal peptide" evidence="1">
    <location>
        <begin position="1"/>
        <end position="22"/>
    </location>
</feature>
<dbReference type="GO" id="GO:0004601">
    <property type="term" value="F:peroxidase activity"/>
    <property type="evidence" value="ECO:0007669"/>
    <property type="project" value="UniProtKB-KW"/>
</dbReference>
<gene>
    <name evidence="2" type="primary">APX</name>
</gene>
<accession>A0A1L7NTT8</accession>
<name>A0A1L7NTT8_CAPAN</name>
<organism evidence="2">
    <name type="scientific">Capsicum annuum</name>
    <name type="common">Capsicum pepper</name>
    <dbReference type="NCBI Taxonomy" id="4072"/>
    <lineage>
        <taxon>Eukaryota</taxon>
        <taxon>Viridiplantae</taxon>
        <taxon>Streptophyta</taxon>
        <taxon>Embryophyta</taxon>
        <taxon>Tracheophyta</taxon>
        <taxon>Spermatophyta</taxon>
        <taxon>Magnoliopsida</taxon>
        <taxon>eudicotyledons</taxon>
        <taxon>Gunneridae</taxon>
        <taxon>Pentapetalae</taxon>
        <taxon>asterids</taxon>
        <taxon>lamiids</taxon>
        <taxon>Solanales</taxon>
        <taxon>Solanaceae</taxon>
        <taxon>Solanoideae</taxon>
        <taxon>Capsiceae</taxon>
        <taxon>Capsicum</taxon>
    </lineage>
</organism>
<dbReference type="AlphaFoldDB" id="A0A1L7NTT8"/>
<proteinExistence type="evidence at transcript level"/>